<reference evidence="3 4" key="1">
    <citation type="journal article" date="2020" name="bioRxiv">
        <title>Sequence and annotation of 42 cannabis genomes reveals extensive copy number variation in cannabinoid synthesis and pathogen resistance genes.</title>
        <authorList>
            <person name="Mckernan K.J."/>
            <person name="Helbert Y."/>
            <person name="Kane L.T."/>
            <person name="Ebling H."/>
            <person name="Zhang L."/>
            <person name="Liu B."/>
            <person name="Eaton Z."/>
            <person name="Mclaughlin S."/>
            <person name="Kingan S."/>
            <person name="Baybayan P."/>
            <person name="Concepcion G."/>
            <person name="Jordan M."/>
            <person name="Riva A."/>
            <person name="Barbazuk W."/>
            <person name="Harkins T."/>
        </authorList>
    </citation>
    <scope>NUCLEOTIDE SEQUENCE [LARGE SCALE GENOMIC DNA]</scope>
    <source>
        <strain evidence="4">cv. Jamaican Lion 4</strain>
        <tissue evidence="3">Leaf</tissue>
    </source>
</reference>
<dbReference type="InterPro" id="IPR002156">
    <property type="entry name" value="RNaseH_domain"/>
</dbReference>
<dbReference type="CDD" id="cd06222">
    <property type="entry name" value="RNase_H_like"/>
    <property type="match status" value="1"/>
</dbReference>
<name>A0A7J6GLC8_CANSA</name>
<organism evidence="3 4">
    <name type="scientific">Cannabis sativa</name>
    <name type="common">Hemp</name>
    <name type="synonym">Marijuana</name>
    <dbReference type="NCBI Taxonomy" id="3483"/>
    <lineage>
        <taxon>Eukaryota</taxon>
        <taxon>Viridiplantae</taxon>
        <taxon>Streptophyta</taxon>
        <taxon>Embryophyta</taxon>
        <taxon>Tracheophyta</taxon>
        <taxon>Spermatophyta</taxon>
        <taxon>Magnoliopsida</taxon>
        <taxon>eudicotyledons</taxon>
        <taxon>Gunneridae</taxon>
        <taxon>Pentapetalae</taxon>
        <taxon>rosids</taxon>
        <taxon>fabids</taxon>
        <taxon>Rosales</taxon>
        <taxon>Cannabaceae</taxon>
        <taxon>Cannabis</taxon>
    </lineage>
</organism>
<evidence type="ECO:0000259" key="2">
    <source>
        <dbReference type="Pfam" id="PF13456"/>
    </source>
</evidence>
<dbReference type="SUPFAM" id="SSF53098">
    <property type="entry name" value="Ribonuclease H-like"/>
    <property type="match status" value="1"/>
</dbReference>
<dbReference type="GO" id="GO:0004523">
    <property type="term" value="F:RNA-DNA hybrid ribonuclease activity"/>
    <property type="evidence" value="ECO:0007669"/>
    <property type="project" value="InterPro"/>
</dbReference>
<evidence type="ECO:0000313" key="3">
    <source>
        <dbReference type="EMBL" id="KAF4383702.1"/>
    </source>
</evidence>
<gene>
    <name evidence="3" type="ORF">F8388_014202</name>
</gene>
<dbReference type="GO" id="GO:0003676">
    <property type="term" value="F:nucleic acid binding"/>
    <property type="evidence" value="ECO:0007669"/>
    <property type="project" value="InterPro"/>
</dbReference>
<evidence type="ECO:0000256" key="1">
    <source>
        <dbReference type="SAM" id="MobiDB-lite"/>
    </source>
</evidence>
<comment type="caution">
    <text evidence="3">The sequence shown here is derived from an EMBL/GenBank/DDBJ whole genome shotgun (WGS) entry which is preliminary data.</text>
</comment>
<feature type="domain" description="RNase H type-1" evidence="2">
    <location>
        <begin position="285"/>
        <end position="364"/>
    </location>
</feature>
<feature type="compositionally biased region" description="Basic and acidic residues" evidence="1">
    <location>
        <begin position="259"/>
        <end position="272"/>
    </location>
</feature>
<feature type="compositionally biased region" description="Polar residues" evidence="1">
    <location>
        <begin position="227"/>
        <end position="242"/>
    </location>
</feature>
<evidence type="ECO:0000313" key="4">
    <source>
        <dbReference type="Proteomes" id="UP000525078"/>
    </source>
</evidence>
<feature type="compositionally biased region" description="Basic residues" evidence="1">
    <location>
        <begin position="213"/>
        <end position="226"/>
    </location>
</feature>
<sequence length="390" mass="43667">MPNTLDITMDDLLDRANNLRVKDDEGWEINEDREAEVGNSCLMGRFCTTKNLNRALIRTILGRVWGLAKVDWGVKIKKVTTEASFLIFSFKNEINLVPTITNRNSQKLQVTSSNPLLSYDFENLTRRINDQNTGINGGEDRGSGSKKRADFEAFLNREANTNLSLGKRVHWEEGGTQQGLGLNLNFNEMGEEWREAPISIGTEDELGNSGSKRDKRRKIIPKRTRKGTINANPPSLSNITDMETTKELTGKRKAPGDISTKEQKTKKEKERLSWQAPPPGTFSLNCDAALKMDYEGFATAAVIRNEKGNLIAATVCFYPGYTTVLMAECLALKMGIKLVQDTDSKPFIANSDNITVVRQINSKKLPEPIGVKVNFSKEHNDSNKCYKLEL</sequence>
<dbReference type="InterPro" id="IPR036397">
    <property type="entry name" value="RNaseH_sf"/>
</dbReference>
<feature type="region of interest" description="Disordered" evidence="1">
    <location>
        <begin position="197"/>
        <end position="278"/>
    </location>
</feature>
<dbReference type="InterPro" id="IPR012337">
    <property type="entry name" value="RNaseH-like_sf"/>
</dbReference>
<dbReference type="Pfam" id="PF13456">
    <property type="entry name" value="RVT_3"/>
    <property type="match status" value="1"/>
</dbReference>
<dbReference type="InterPro" id="IPR053151">
    <property type="entry name" value="RNase_H-like"/>
</dbReference>
<dbReference type="InterPro" id="IPR044730">
    <property type="entry name" value="RNase_H-like_dom_plant"/>
</dbReference>
<proteinExistence type="predicted"/>
<accession>A0A7J6GLC8</accession>
<dbReference type="Proteomes" id="UP000525078">
    <property type="component" value="Unassembled WGS sequence"/>
</dbReference>
<dbReference type="AlphaFoldDB" id="A0A7J6GLC8"/>
<dbReference type="EMBL" id="JAATIP010000052">
    <property type="protein sequence ID" value="KAF4383702.1"/>
    <property type="molecule type" value="Genomic_DNA"/>
</dbReference>
<dbReference type="PANTHER" id="PTHR47723">
    <property type="entry name" value="OS05G0353850 PROTEIN"/>
    <property type="match status" value="1"/>
</dbReference>
<dbReference type="PANTHER" id="PTHR47723:SF23">
    <property type="entry name" value="REVERSE TRANSCRIPTASE-LIKE PROTEIN"/>
    <property type="match status" value="1"/>
</dbReference>
<dbReference type="Gene3D" id="3.30.420.10">
    <property type="entry name" value="Ribonuclease H-like superfamily/Ribonuclease H"/>
    <property type="match status" value="1"/>
</dbReference>
<protein>
    <recommendedName>
        <fullName evidence="2">RNase H type-1 domain-containing protein</fullName>
    </recommendedName>
</protein>